<keyword evidence="2" id="KW-1185">Reference proteome</keyword>
<protein>
    <submittedName>
        <fullName evidence="1">Uncharacterized protein</fullName>
    </submittedName>
</protein>
<accession>A0A8J2K5P2</accession>
<dbReference type="EMBL" id="CAJVCH010165075">
    <property type="protein sequence ID" value="CAG7728566.1"/>
    <property type="molecule type" value="Genomic_DNA"/>
</dbReference>
<evidence type="ECO:0000313" key="2">
    <source>
        <dbReference type="Proteomes" id="UP000708208"/>
    </source>
</evidence>
<dbReference type="AlphaFoldDB" id="A0A8J2K5P2"/>
<sequence>MTRTVNKSPNISERKVFYGKYTPSSLRFTRKTSLILTLSNTLIRQDIQSTMDFGLDELASEQNIYLYLLDSELNCGKQEQMSIALSHTYMPALPATVPADELDFYIKSYNDSVID</sequence>
<reference evidence="1" key="1">
    <citation type="submission" date="2021-06" db="EMBL/GenBank/DDBJ databases">
        <authorList>
            <person name="Hodson N. C."/>
            <person name="Mongue J. A."/>
            <person name="Jaron S. K."/>
        </authorList>
    </citation>
    <scope>NUCLEOTIDE SEQUENCE</scope>
</reference>
<gene>
    <name evidence="1" type="ORF">AFUS01_LOCUS17335</name>
</gene>
<name>A0A8J2K5P2_9HEXA</name>
<comment type="caution">
    <text evidence="1">The sequence shown here is derived from an EMBL/GenBank/DDBJ whole genome shotgun (WGS) entry which is preliminary data.</text>
</comment>
<proteinExistence type="predicted"/>
<organism evidence="1 2">
    <name type="scientific">Allacma fusca</name>
    <dbReference type="NCBI Taxonomy" id="39272"/>
    <lineage>
        <taxon>Eukaryota</taxon>
        <taxon>Metazoa</taxon>
        <taxon>Ecdysozoa</taxon>
        <taxon>Arthropoda</taxon>
        <taxon>Hexapoda</taxon>
        <taxon>Collembola</taxon>
        <taxon>Symphypleona</taxon>
        <taxon>Sminthuridae</taxon>
        <taxon>Allacma</taxon>
    </lineage>
</organism>
<dbReference type="Proteomes" id="UP000708208">
    <property type="component" value="Unassembled WGS sequence"/>
</dbReference>
<evidence type="ECO:0000313" key="1">
    <source>
        <dbReference type="EMBL" id="CAG7728566.1"/>
    </source>
</evidence>